<dbReference type="SUPFAM" id="SSF55729">
    <property type="entry name" value="Acyl-CoA N-acyltransferases (Nat)"/>
    <property type="match status" value="1"/>
</dbReference>
<dbReference type="RefSeq" id="WP_153090907.1">
    <property type="nucleotide sequence ID" value="NZ_VZAH01000124.1"/>
</dbReference>
<dbReference type="Proteomes" id="UP000477980">
    <property type="component" value="Unassembled WGS sequence"/>
</dbReference>
<name>A0A6G1VRM1_9BACT</name>
<dbReference type="Pfam" id="PF13508">
    <property type="entry name" value="Acetyltransf_7"/>
    <property type="match status" value="1"/>
</dbReference>
<evidence type="ECO:0000313" key="2">
    <source>
        <dbReference type="EMBL" id="MQP15291.1"/>
    </source>
</evidence>
<accession>A0A6G1VRM1</accession>
<organism evidence="2 3">
    <name type="scientific">Segatella copri</name>
    <dbReference type="NCBI Taxonomy" id="165179"/>
    <lineage>
        <taxon>Bacteria</taxon>
        <taxon>Pseudomonadati</taxon>
        <taxon>Bacteroidota</taxon>
        <taxon>Bacteroidia</taxon>
        <taxon>Bacteroidales</taxon>
        <taxon>Prevotellaceae</taxon>
        <taxon>Segatella</taxon>
    </lineage>
</organism>
<dbReference type="CDD" id="cd04301">
    <property type="entry name" value="NAT_SF"/>
    <property type="match status" value="1"/>
</dbReference>
<evidence type="ECO:0000259" key="1">
    <source>
        <dbReference type="PROSITE" id="PS51186"/>
    </source>
</evidence>
<dbReference type="PROSITE" id="PS51186">
    <property type="entry name" value="GNAT"/>
    <property type="match status" value="1"/>
</dbReference>
<sequence length="166" mass="19187">MEGENDVIEYDGLIYERTDDMSVLSDFCCGIFDMDDFIHRHLQNAVLRDGLETYIIKSGNEVLAVLSICESVLKTRIATGELIEYKTEEIEYLAVRKEMQRRGIGRSIINWIVERFSGKMTMLSVSAYRDIDTKYTAAPFYEKCGFLMVSKPKHDLDNYVKMARII</sequence>
<dbReference type="AlphaFoldDB" id="A0A6G1VRM1"/>
<keyword evidence="2" id="KW-0808">Transferase</keyword>
<dbReference type="Gene3D" id="3.40.630.30">
    <property type="match status" value="1"/>
</dbReference>
<protein>
    <submittedName>
        <fullName evidence="2">GNAT family N-acetyltransferase</fullName>
    </submittedName>
</protein>
<dbReference type="InterPro" id="IPR000182">
    <property type="entry name" value="GNAT_dom"/>
</dbReference>
<comment type="caution">
    <text evidence="2">The sequence shown here is derived from an EMBL/GenBank/DDBJ whole genome shotgun (WGS) entry which is preliminary data.</text>
</comment>
<dbReference type="InterPro" id="IPR016181">
    <property type="entry name" value="Acyl_CoA_acyltransferase"/>
</dbReference>
<feature type="domain" description="N-acetyltransferase" evidence="1">
    <location>
        <begin position="12"/>
        <end position="166"/>
    </location>
</feature>
<evidence type="ECO:0000313" key="3">
    <source>
        <dbReference type="Proteomes" id="UP000477980"/>
    </source>
</evidence>
<reference evidence="2 3" key="1">
    <citation type="submission" date="2019-09" db="EMBL/GenBank/DDBJ databases">
        <title>Distinct polysaccharide growth profiles of human intestinal Prevotella copri isolates.</title>
        <authorList>
            <person name="Fehlner-Peach H."/>
            <person name="Magnabosco C."/>
            <person name="Raghavan V."/>
            <person name="Scher J.U."/>
            <person name="Tett A."/>
            <person name="Cox L.M."/>
            <person name="Gottsegen C."/>
            <person name="Watters A."/>
            <person name="Wiltshire- Gordon J.D."/>
            <person name="Segata N."/>
            <person name="Bonneau R."/>
            <person name="Littman D.R."/>
        </authorList>
    </citation>
    <scope>NUCLEOTIDE SEQUENCE [LARGE SCALE GENOMIC DNA]</scope>
    <source>
        <strain evidence="3">iAA917</strain>
    </source>
</reference>
<dbReference type="OrthoDB" id="1074031at2"/>
<gene>
    <name evidence="2" type="ORF">F7D25_12915</name>
</gene>
<dbReference type="EMBL" id="VZAH01000124">
    <property type="protein sequence ID" value="MQP15291.1"/>
    <property type="molecule type" value="Genomic_DNA"/>
</dbReference>
<proteinExistence type="predicted"/>
<dbReference type="GO" id="GO:0016747">
    <property type="term" value="F:acyltransferase activity, transferring groups other than amino-acyl groups"/>
    <property type="evidence" value="ECO:0007669"/>
    <property type="project" value="InterPro"/>
</dbReference>